<reference evidence="1 2" key="1">
    <citation type="journal article" date="2019" name="Sci. Rep.">
        <title>Comparative genomics of chytrid fungi reveal insights into the obligate biotrophic and pathogenic lifestyle of Synchytrium endobioticum.</title>
        <authorList>
            <person name="van de Vossenberg B.T.L.H."/>
            <person name="Warris S."/>
            <person name="Nguyen H.D.T."/>
            <person name="van Gent-Pelzer M.P.E."/>
            <person name="Joly D.L."/>
            <person name="van de Geest H.C."/>
            <person name="Bonants P.J.M."/>
            <person name="Smith D.S."/>
            <person name="Levesque C.A."/>
            <person name="van der Lee T.A.J."/>
        </authorList>
    </citation>
    <scope>NUCLEOTIDE SEQUENCE [LARGE SCALE GENOMIC DNA]</scope>
    <source>
        <strain evidence="1 2">JEL517</strain>
    </source>
</reference>
<dbReference type="InterPro" id="IPR029058">
    <property type="entry name" value="AB_hydrolase_fold"/>
</dbReference>
<evidence type="ECO:0000313" key="1">
    <source>
        <dbReference type="EMBL" id="TPX33401.1"/>
    </source>
</evidence>
<dbReference type="RefSeq" id="XP_031024413.1">
    <property type="nucleotide sequence ID" value="XM_031169613.1"/>
</dbReference>
<comment type="caution">
    <text evidence="1">The sequence shown here is derived from an EMBL/GenBank/DDBJ whole genome shotgun (WGS) entry which is preliminary data.</text>
</comment>
<dbReference type="AlphaFoldDB" id="A0A507C1V0"/>
<dbReference type="Gene3D" id="3.40.50.1820">
    <property type="entry name" value="alpha/beta hydrolase"/>
    <property type="match status" value="1"/>
</dbReference>
<sequence length="410" mass="43742">MNLVKVGLQQGLQQDNRPLLFFIHGFMSSGESFGSFPVDVAQYLAQQYQVKVDVDLYNYDTRGSNQARVKHLVTWLASNAGTSKRPWVGLIAHSMGGILSADAARAIDSIDSGKGWGFPPADNVGDSSRDDPELLARIRAANVKIRLVLAFDSPFYGLHQTVVTNAALGRMNDVGAGITNSFNTMRGIPPAGITTSTTETLSKTTTITSTTLVKESTLAAESSSASSSTNADVTTSTNAAVTTSTTTKALWGIAGAFAAVGVTAAMAYSATARDVAGKFAGKAFEAGHSVISQHAEFLGPLVQVKDMDIRLGALDRMQTEGKLVFQCFYIQIKKTAPPSANLSSGTTQMLQFINSPSSPVYTRYFKPIQSLGRDEIHGHQKIFDINVNPSSYPILVADSAAFISRVARTL</sequence>
<dbReference type="Proteomes" id="UP000319731">
    <property type="component" value="Unassembled WGS sequence"/>
</dbReference>
<gene>
    <name evidence="1" type="ORF">SmJEL517_g03685</name>
</gene>
<dbReference type="PANTHER" id="PTHR47842">
    <property type="entry name" value="EXPRESSED PROTEIN"/>
    <property type="match status" value="1"/>
</dbReference>
<dbReference type="EMBL" id="QEAO01000021">
    <property type="protein sequence ID" value="TPX33401.1"/>
    <property type="molecule type" value="Genomic_DNA"/>
</dbReference>
<proteinExistence type="predicted"/>
<dbReference type="GeneID" id="42004910"/>
<accession>A0A507C1V0</accession>
<dbReference type="SUPFAM" id="SSF53474">
    <property type="entry name" value="alpha/beta-Hydrolases"/>
    <property type="match status" value="1"/>
</dbReference>
<keyword evidence="2" id="KW-1185">Reference proteome</keyword>
<evidence type="ECO:0008006" key="3">
    <source>
        <dbReference type="Google" id="ProtNLM"/>
    </source>
</evidence>
<dbReference type="PANTHER" id="PTHR47842:SF1">
    <property type="entry name" value="DUF676 DOMAIN-CONTAINING PROTEIN"/>
    <property type="match status" value="1"/>
</dbReference>
<protein>
    <recommendedName>
        <fullName evidence="3">AB hydrolase-1 domain-containing protein</fullName>
    </recommendedName>
</protein>
<dbReference type="STRING" id="1806994.A0A507C1V0"/>
<organism evidence="1 2">
    <name type="scientific">Synchytrium microbalum</name>
    <dbReference type="NCBI Taxonomy" id="1806994"/>
    <lineage>
        <taxon>Eukaryota</taxon>
        <taxon>Fungi</taxon>
        <taxon>Fungi incertae sedis</taxon>
        <taxon>Chytridiomycota</taxon>
        <taxon>Chytridiomycota incertae sedis</taxon>
        <taxon>Chytridiomycetes</taxon>
        <taxon>Synchytriales</taxon>
        <taxon>Synchytriaceae</taxon>
        <taxon>Synchytrium</taxon>
    </lineage>
</organism>
<evidence type="ECO:0000313" key="2">
    <source>
        <dbReference type="Proteomes" id="UP000319731"/>
    </source>
</evidence>
<dbReference type="OrthoDB" id="442243at2759"/>
<name>A0A507C1V0_9FUNG</name>